<feature type="compositionally biased region" description="Basic residues" evidence="1">
    <location>
        <begin position="255"/>
        <end position="265"/>
    </location>
</feature>
<accession>A0A9W6J078</accession>
<sequence>MFVRQLIGRQSGAILDMPYEAATSNIAAGTCAPVTDHELREAGVAPEGGLEAARPEGIPSGFRIEPTEDGGFDVYEAGGIRINDQPFPNIPAARSAVLDYAGLDHGSVVRAGAGPLVSKVEAADASIANGDVAPDPEEAQLADDIVAILMSGKLGLTVPDWWALPSGERVGHLRAGLDEIEREFETPRPLGVELNAPDPSAPPAGEGTETLVGGADLDGNSETSSGEAETLAGGADAEDDGETHDTSNIPENWRSLHHATKRKLARQITGAEPESTEAAETIIADFVAKKQG</sequence>
<comment type="caution">
    <text evidence="2">The sequence shown here is derived from an EMBL/GenBank/DDBJ whole genome shotgun (WGS) entry which is preliminary data.</text>
</comment>
<keyword evidence="3" id="KW-1185">Reference proteome</keyword>
<evidence type="ECO:0000256" key="1">
    <source>
        <dbReference type="SAM" id="MobiDB-lite"/>
    </source>
</evidence>
<dbReference type="RefSeq" id="WP_271167281.1">
    <property type="nucleotide sequence ID" value="NZ_BSFI01000003.1"/>
</dbReference>
<gene>
    <name evidence="2" type="ORF">GCM10008179_06510</name>
</gene>
<dbReference type="EMBL" id="BSFI01000003">
    <property type="protein sequence ID" value="GLK67013.1"/>
    <property type="molecule type" value="Genomic_DNA"/>
</dbReference>
<protein>
    <submittedName>
        <fullName evidence="2">Uncharacterized protein</fullName>
    </submittedName>
</protein>
<evidence type="ECO:0000313" key="2">
    <source>
        <dbReference type="EMBL" id="GLK67013.1"/>
    </source>
</evidence>
<dbReference type="AlphaFoldDB" id="A0A9W6J078"/>
<organism evidence="2 3">
    <name type="scientific">Hansschlegelia plantiphila</name>
    <dbReference type="NCBI Taxonomy" id="374655"/>
    <lineage>
        <taxon>Bacteria</taxon>
        <taxon>Pseudomonadati</taxon>
        <taxon>Pseudomonadota</taxon>
        <taxon>Alphaproteobacteria</taxon>
        <taxon>Hyphomicrobiales</taxon>
        <taxon>Methylopilaceae</taxon>
        <taxon>Hansschlegelia</taxon>
    </lineage>
</organism>
<evidence type="ECO:0000313" key="3">
    <source>
        <dbReference type="Proteomes" id="UP001143372"/>
    </source>
</evidence>
<name>A0A9W6J078_9HYPH</name>
<reference evidence="2" key="2">
    <citation type="submission" date="2023-01" db="EMBL/GenBank/DDBJ databases">
        <authorList>
            <person name="Sun Q."/>
            <person name="Evtushenko L."/>
        </authorList>
    </citation>
    <scope>NUCLEOTIDE SEQUENCE</scope>
    <source>
        <strain evidence="2">VKM B-2347</strain>
    </source>
</reference>
<dbReference type="Proteomes" id="UP001143372">
    <property type="component" value="Unassembled WGS sequence"/>
</dbReference>
<reference evidence="2" key="1">
    <citation type="journal article" date="2014" name="Int. J. Syst. Evol. Microbiol.">
        <title>Complete genome sequence of Corynebacterium casei LMG S-19264T (=DSM 44701T), isolated from a smear-ripened cheese.</title>
        <authorList>
            <consortium name="US DOE Joint Genome Institute (JGI-PGF)"/>
            <person name="Walter F."/>
            <person name="Albersmeier A."/>
            <person name="Kalinowski J."/>
            <person name="Ruckert C."/>
        </authorList>
    </citation>
    <scope>NUCLEOTIDE SEQUENCE</scope>
    <source>
        <strain evidence="2">VKM B-2347</strain>
    </source>
</reference>
<proteinExistence type="predicted"/>
<feature type="region of interest" description="Disordered" evidence="1">
    <location>
        <begin position="188"/>
        <end position="277"/>
    </location>
</feature>